<evidence type="ECO:0000313" key="8">
    <source>
        <dbReference type="EMBL" id="MBB4018885.1"/>
    </source>
</evidence>
<dbReference type="InterPro" id="IPR011701">
    <property type="entry name" value="MFS"/>
</dbReference>
<dbReference type="GO" id="GO:0005886">
    <property type="term" value="C:plasma membrane"/>
    <property type="evidence" value="ECO:0007669"/>
    <property type="project" value="UniProtKB-SubCell"/>
</dbReference>
<dbReference type="Proteomes" id="UP000577362">
    <property type="component" value="Unassembled WGS sequence"/>
</dbReference>
<feature type="transmembrane region" description="Helical" evidence="6">
    <location>
        <begin position="236"/>
        <end position="259"/>
    </location>
</feature>
<reference evidence="8 9" key="1">
    <citation type="submission" date="2020-08" db="EMBL/GenBank/DDBJ databases">
        <title>Genomic Encyclopedia of Type Strains, Phase IV (KMG-IV): sequencing the most valuable type-strain genomes for metagenomic binning, comparative biology and taxonomic classification.</title>
        <authorList>
            <person name="Goeker M."/>
        </authorList>
    </citation>
    <scope>NUCLEOTIDE SEQUENCE [LARGE SCALE GENOMIC DNA]</scope>
    <source>
        <strain evidence="8 9">DSM 103737</strain>
    </source>
</reference>
<dbReference type="Gene3D" id="1.20.1250.20">
    <property type="entry name" value="MFS general substrate transporter like domains"/>
    <property type="match status" value="2"/>
</dbReference>
<feature type="transmembrane region" description="Helical" evidence="6">
    <location>
        <begin position="295"/>
        <end position="318"/>
    </location>
</feature>
<dbReference type="AlphaFoldDB" id="A0A840BZY2"/>
<evidence type="ECO:0000256" key="4">
    <source>
        <dbReference type="ARBA" id="ARBA00022989"/>
    </source>
</evidence>
<dbReference type="GO" id="GO:0022857">
    <property type="term" value="F:transmembrane transporter activity"/>
    <property type="evidence" value="ECO:0007669"/>
    <property type="project" value="InterPro"/>
</dbReference>
<dbReference type="CDD" id="cd06174">
    <property type="entry name" value="MFS"/>
    <property type="match status" value="1"/>
</dbReference>
<feature type="transmembrane region" description="Helical" evidence="6">
    <location>
        <begin position="271"/>
        <end position="289"/>
    </location>
</feature>
<feature type="transmembrane region" description="Helical" evidence="6">
    <location>
        <begin position="43"/>
        <end position="66"/>
    </location>
</feature>
<evidence type="ECO:0000256" key="2">
    <source>
        <dbReference type="ARBA" id="ARBA00022475"/>
    </source>
</evidence>
<evidence type="ECO:0000313" key="9">
    <source>
        <dbReference type="Proteomes" id="UP000577362"/>
    </source>
</evidence>
<proteinExistence type="predicted"/>
<dbReference type="RefSeq" id="WP_183317676.1">
    <property type="nucleotide sequence ID" value="NZ_JACIEN010000005.1"/>
</dbReference>
<keyword evidence="5 6" id="KW-0472">Membrane</keyword>
<gene>
    <name evidence="8" type="ORF">GGR16_003932</name>
</gene>
<protein>
    <submittedName>
        <fullName evidence="8">Putative MFS family arabinose efflux permease</fullName>
    </submittedName>
</protein>
<feature type="transmembrane region" description="Helical" evidence="6">
    <location>
        <begin position="206"/>
        <end position="230"/>
    </location>
</feature>
<keyword evidence="3 6" id="KW-0812">Transmembrane</keyword>
<feature type="transmembrane region" description="Helical" evidence="6">
    <location>
        <begin position="159"/>
        <end position="178"/>
    </location>
</feature>
<feature type="domain" description="Major facilitator superfamily (MFS) profile" evidence="7">
    <location>
        <begin position="7"/>
        <end position="386"/>
    </location>
</feature>
<name>A0A840BZY2_9HYPH</name>
<evidence type="ECO:0000256" key="6">
    <source>
        <dbReference type="SAM" id="Phobius"/>
    </source>
</evidence>
<sequence length="399" mass="39269">MTGGRGTTGLIVGAGIVSAFQVGKAPLALEAVRADLGLSLAAAGWLLSAFAIVGAVAGMAIGLAAGRAGMRRLAVGGLLLQALGSAIGAGAGGAPLLLASRAIEGLGFLAVVVAAPALLAAITPAPRAGRVFALWSTFMPVGMTIILAAAPLLPVLGWRGLWLGNAALLAGYALVVALRTKGLSLPLPPEGMGADARETLGRRGPWLLAGLFAAFCMGFFAAFGFLPTILGERLAVAPAAASLLTALAILASAGGNLVCGRLIARGWSRRGLLVIGFAAMAVCGIGIFTPSMPGAGAYVSCLMFSAISGLIPVVLFDAAPHYAPRADRAGATMGLLMQGNNLGLLVGPAAAGLLAGSLGWPSLAALVAVVALAGIALAAMLPPRRAELSGGAKPSAAPS</sequence>
<feature type="transmembrane region" description="Helical" evidence="6">
    <location>
        <begin position="132"/>
        <end position="153"/>
    </location>
</feature>
<evidence type="ECO:0000256" key="5">
    <source>
        <dbReference type="ARBA" id="ARBA00023136"/>
    </source>
</evidence>
<comment type="caution">
    <text evidence="8">The sequence shown here is derived from an EMBL/GenBank/DDBJ whole genome shotgun (WGS) entry which is preliminary data.</text>
</comment>
<dbReference type="PANTHER" id="PTHR43124:SF3">
    <property type="entry name" value="CHLORAMPHENICOL EFFLUX PUMP RV0191"/>
    <property type="match status" value="1"/>
</dbReference>
<evidence type="ECO:0000256" key="1">
    <source>
        <dbReference type="ARBA" id="ARBA00004651"/>
    </source>
</evidence>
<accession>A0A840BZY2</accession>
<dbReference type="PANTHER" id="PTHR43124">
    <property type="entry name" value="PURINE EFFLUX PUMP PBUE"/>
    <property type="match status" value="1"/>
</dbReference>
<feature type="transmembrane region" description="Helical" evidence="6">
    <location>
        <begin position="78"/>
        <end position="99"/>
    </location>
</feature>
<dbReference type="PROSITE" id="PS50850">
    <property type="entry name" value="MFS"/>
    <property type="match status" value="1"/>
</dbReference>
<keyword evidence="4 6" id="KW-1133">Transmembrane helix</keyword>
<dbReference type="SUPFAM" id="SSF103473">
    <property type="entry name" value="MFS general substrate transporter"/>
    <property type="match status" value="1"/>
</dbReference>
<organism evidence="8 9">
    <name type="scientific">Chelatococcus caeni</name>
    <dbReference type="NCBI Taxonomy" id="1348468"/>
    <lineage>
        <taxon>Bacteria</taxon>
        <taxon>Pseudomonadati</taxon>
        <taxon>Pseudomonadota</taxon>
        <taxon>Alphaproteobacteria</taxon>
        <taxon>Hyphomicrobiales</taxon>
        <taxon>Chelatococcaceae</taxon>
        <taxon>Chelatococcus</taxon>
    </lineage>
</organism>
<comment type="subcellular location">
    <subcellularLocation>
        <location evidence="1">Cell membrane</location>
        <topology evidence="1">Multi-pass membrane protein</topology>
    </subcellularLocation>
</comment>
<dbReference type="Pfam" id="PF07690">
    <property type="entry name" value="MFS_1"/>
    <property type="match status" value="1"/>
</dbReference>
<dbReference type="InterPro" id="IPR036259">
    <property type="entry name" value="MFS_trans_sf"/>
</dbReference>
<feature type="transmembrane region" description="Helical" evidence="6">
    <location>
        <begin position="363"/>
        <end position="381"/>
    </location>
</feature>
<feature type="transmembrane region" description="Helical" evidence="6">
    <location>
        <begin position="105"/>
        <end position="125"/>
    </location>
</feature>
<evidence type="ECO:0000256" key="3">
    <source>
        <dbReference type="ARBA" id="ARBA00022692"/>
    </source>
</evidence>
<keyword evidence="2" id="KW-1003">Cell membrane</keyword>
<dbReference type="EMBL" id="JACIEN010000005">
    <property type="protein sequence ID" value="MBB4018885.1"/>
    <property type="molecule type" value="Genomic_DNA"/>
</dbReference>
<dbReference type="InterPro" id="IPR050189">
    <property type="entry name" value="MFS_Efflux_Transporters"/>
</dbReference>
<keyword evidence="9" id="KW-1185">Reference proteome</keyword>
<evidence type="ECO:0000259" key="7">
    <source>
        <dbReference type="PROSITE" id="PS50850"/>
    </source>
</evidence>
<feature type="transmembrane region" description="Helical" evidence="6">
    <location>
        <begin position="339"/>
        <end position="357"/>
    </location>
</feature>
<dbReference type="InterPro" id="IPR020846">
    <property type="entry name" value="MFS_dom"/>
</dbReference>